<gene>
    <name evidence="2" type="ORF">J07HQW1_02277</name>
</gene>
<organism evidence="2 3">
    <name type="scientific">Haloquadratum walsbyi J07HQW1</name>
    <dbReference type="NCBI Taxonomy" id="1238424"/>
    <lineage>
        <taxon>Archaea</taxon>
        <taxon>Methanobacteriati</taxon>
        <taxon>Methanobacteriota</taxon>
        <taxon>Stenosarchaea group</taxon>
        <taxon>Halobacteria</taxon>
        <taxon>Halobacteriales</taxon>
        <taxon>Haloferacaceae</taxon>
        <taxon>Haloquadratum</taxon>
    </lineage>
</organism>
<dbReference type="HOGENOM" id="CLU_614840_0_0_2"/>
<feature type="region of interest" description="Disordered" evidence="1">
    <location>
        <begin position="184"/>
        <end position="204"/>
    </location>
</feature>
<evidence type="ECO:0008006" key="4">
    <source>
        <dbReference type="Google" id="ProtNLM"/>
    </source>
</evidence>
<protein>
    <recommendedName>
        <fullName evidence="4">FG-GAP repeat protein</fullName>
    </recommendedName>
</protein>
<evidence type="ECO:0000313" key="2">
    <source>
        <dbReference type="EMBL" id="ERG92242.1"/>
    </source>
</evidence>
<reference evidence="2 3" key="1">
    <citation type="journal article" date="2013" name="PLoS ONE">
        <title>Assembly-driven community genomics of a hypersaline microbial ecosystem.</title>
        <authorList>
            <person name="Podell S."/>
            <person name="Ugalde J.A."/>
            <person name="Narasingarao P."/>
            <person name="Banfield J.F."/>
            <person name="Heidelberg K.B."/>
            <person name="Allen E.E."/>
        </authorList>
    </citation>
    <scope>NUCLEOTIDE SEQUENCE [LARGE SCALE GENOMIC DNA]</scope>
    <source>
        <strain evidence="3">J07HQW1</strain>
    </source>
</reference>
<accession>U1PF48</accession>
<sequence length="461" mass="47759">MGTFTRRAAIGLIIAGVGAAAFESDAFTSTEANRSSAIAAGSDKNALLKLTGVNPSSTPTEPHKITVTNQTESLLDSTIVTTGEQQTLQLRKTKNGNTKSTLEDSLSSLSPGETQSFFVVTSPNETGSVTDTLRIQYSSGSGGDSDSGISINAARQLTIKSEPTGGNKGLLIYAVKTSQSNGDIRVYNPATDTVRDPPQTESASALGDTADIVGDSTVDIPYLTKQGSNRVYATTVGESSDTKIPKRNSNKPKIDPNKPTRIAVGEWQPAGLSGKLILAESNQGNIAGVDADGNAEVIAKPGNGCTAVMGVADVDDDGSDEIIFFDGSQEIRYLNQDGSTEKVPTGGVGSNNGSGIGPPADFDGDGIPRVPFIDGSQNPTLITSDGAKTRLNKNGVAKKAGVAPVDIDADGDLELLFFGNDGGKIQYIDDVLGKNTVKTLKINGSTVKPELKIGLGFGRQS</sequence>
<dbReference type="EMBL" id="KE356560">
    <property type="protein sequence ID" value="ERG92242.1"/>
    <property type="molecule type" value="Genomic_DNA"/>
</dbReference>
<dbReference type="AlphaFoldDB" id="U1PF48"/>
<feature type="region of interest" description="Disordered" evidence="1">
    <location>
        <begin position="238"/>
        <end position="260"/>
    </location>
</feature>
<evidence type="ECO:0000313" key="3">
    <source>
        <dbReference type="Proteomes" id="UP000030649"/>
    </source>
</evidence>
<dbReference type="Proteomes" id="UP000030649">
    <property type="component" value="Unassembled WGS sequence"/>
</dbReference>
<proteinExistence type="predicted"/>
<dbReference type="InterPro" id="IPR028994">
    <property type="entry name" value="Integrin_alpha_N"/>
</dbReference>
<dbReference type="SUPFAM" id="SSF69318">
    <property type="entry name" value="Integrin alpha N-terminal domain"/>
    <property type="match status" value="1"/>
</dbReference>
<evidence type="ECO:0000256" key="1">
    <source>
        <dbReference type="SAM" id="MobiDB-lite"/>
    </source>
</evidence>
<name>U1PF48_9EURY</name>